<feature type="region of interest" description="Disordered" evidence="7">
    <location>
        <begin position="492"/>
        <end position="520"/>
    </location>
</feature>
<dbReference type="Proteomes" id="UP000048926">
    <property type="component" value="Unassembled WGS sequence"/>
</dbReference>
<proteinExistence type="predicted"/>
<evidence type="ECO:0000313" key="12">
    <source>
        <dbReference type="Proteomes" id="UP000048926"/>
    </source>
</evidence>
<dbReference type="Gene3D" id="1.10.287.130">
    <property type="match status" value="1"/>
</dbReference>
<dbReference type="InterPro" id="IPR003594">
    <property type="entry name" value="HATPase_dom"/>
</dbReference>
<feature type="transmembrane region" description="Helical" evidence="8">
    <location>
        <begin position="378"/>
        <end position="398"/>
    </location>
</feature>
<dbReference type="OrthoDB" id="9764438at2"/>
<keyword evidence="6" id="KW-0902">Two-component regulatory system</keyword>
<feature type="transmembrane region" description="Helical" evidence="8">
    <location>
        <begin position="255"/>
        <end position="272"/>
    </location>
</feature>
<keyword evidence="12" id="KW-1185">Reference proteome</keyword>
<feature type="transmembrane region" description="Helical" evidence="8">
    <location>
        <begin position="195"/>
        <end position="214"/>
    </location>
</feature>
<name>A0A0M6Y3U4_9HYPH</name>
<dbReference type="SMART" id="SM00387">
    <property type="entry name" value="HATPase_c"/>
    <property type="match status" value="1"/>
</dbReference>
<feature type="transmembrane region" description="Helical" evidence="8">
    <location>
        <begin position="341"/>
        <end position="363"/>
    </location>
</feature>
<dbReference type="InterPro" id="IPR050736">
    <property type="entry name" value="Sensor_HK_Regulatory"/>
</dbReference>
<dbReference type="InterPro" id="IPR036890">
    <property type="entry name" value="HATPase_C_sf"/>
</dbReference>
<dbReference type="InterPro" id="IPR036097">
    <property type="entry name" value="HisK_dim/P_sf"/>
</dbReference>
<keyword evidence="8" id="KW-0472">Membrane</keyword>
<reference evidence="12" key="1">
    <citation type="submission" date="2015-07" db="EMBL/GenBank/DDBJ databases">
        <authorList>
            <person name="Rodrigo-Torres Lidia"/>
            <person name="Arahal R.David."/>
        </authorList>
    </citation>
    <scope>NUCLEOTIDE SEQUENCE [LARGE SCALE GENOMIC DNA]</scope>
    <source>
        <strain evidence="12">CECT 4801</strain>
    </source>
</reference>
<feature type="domain" description="Histidine kinase" evidence="10">
    <location>
        <begin position="446"/>
        <end position="675"/>
    </location>
</feature>
<dbReference type="SUPFAM" id="SSF47384">
    <property type="entry name" value="Homodimeric domain of signal transducing histidine kinase"/>
    <property type="match status" value="1"/>
</dbReference>
<evidence type="ECO:0000256" key="9">
    <source>
        <dbReference type="SAM" id="SignalP"/>
    </source>
</evidence>
<keyword evidence="9" id="KW-0732">Signal</keyword>
<feature type="transmembrane region" description="Helical" evidence="8">
    <location>
        <begin position="284"/>
        <end position="304"/>
    </location>
</feature>
<comment type="catalytic activity">
    <reaction evidence="1">
        <text>ATP + protein L-histidine = ADP + protein N-phospho-L-histidine.</text>
        <dbReference type="EC" id="2.7.13.3"/>
    </reaction>
</comment>
<evidence type="ECO:0000256" key="2">
    <source>
        <dbReference type="ARBA" id="ARBA00012438"/>
    </source>
</evidence>
<evidence type="ECO:0000256" key="1">
    <source>
        <dbReference type="ARBA" id="ARBA00000085"/>
    </source>
</evidence>
<dbReference type="InterPro" id="IPR004358">
    <property type="entry name" value="Sig_transdc_His_kin-like_C"/>
</dbReference>
<dbReference type="RefSeq" id="WP_055655629.1">
    <property type="nucleotide sequence ID" value="NZ_CXST01000001.1"/>
</dbReference>
<feature type="signal peptide" evidence="9">
    <location>
        <begin position="1"/>
        <end position="23"/>
    </location>
</feature>
<dbReference type="InterPro" id="IPR005467">
    <property type="entry name" value="His_kinase_dom"/>
</dbReference>
<evidence type="ECO:0000256" key="4">
    <source>
        <dbReference type="ARBA" id="ARBA00022679"/>
    </source>
</evidence>
<dbReference type="PRINTS" id="PR00344">
    <property type="entry name" value="BCTRLSENSOR"/>
</dbReference>
<organism evidence="11 12">
    <name type="scientific">Roseibium aggregatum</name>
    <dbReference type="NCBI Taxonomy" id="187304"/>
    <lineage>
        <taxon>Bacteria</taxon>
        <taxon>Pseudomonadati</taxon>
        <taxon>Pseudomonadota</taxon>
        <taxon>Alphaproteobacteria</taxon>
        <taxon>Hyphomicrobiales</taxon>
        <taxon>Stappiaceae</taxon>
        <taxon>Roseibium</taxon>
    </lineage>
</organism>
<dbReference type="GO" id="GO:0000155">
    <property type="term" value="F:phosphorelay sensor kinase activity"/>
    <property type="evidence" value="ECO:0007669"/>
    <property type="project" value="InterPro"/>
</dbReference>
<dbReference type="Gene3D" id="3.30.565.10">
    <property type="entry name" value="Histidine kinase-like ATPase, C-terminal domain"/>
    <property type="match status" value="1"/>
</dbReference>
<dbReference type="InterPro" id="IPR003661">
    <property type="entry name" value="HisK_dim/P_dom"/>
</dbReference>
<evidence type="ECO:0000313" key="11">
    <source>
        <dbReference type="EMBL" id="CTQ43480.1"/>
    </source>
</evidence>
<keyword evidence="4 11" id="KW-0808">Transferase</keyword>
<dbReference type="PROSITE" id="PS50109">
    <property type="entry name" value="HIS_KIN"/>
    <property type="match status" value="1"/>
</dbReference>
<keyword evidence="8" id="KW-1133">Transmembrane helix</keyword>
<evidence type="ECO:0000256" key="7">
    <source>
        <dbReference type="SAM" id="MobiDB-lite"/>
    </source>
</evidence>
<dbReference type="SMART" id="SM00388">
    <property type="entry name" value="HisKA"/>
    <property type="match status" value="1"/>
</dbReference>
<feature type="transmembrane region" description="Helical" evidence="8">
    <location>
        <begin position="310"/>
        <end position="329"/>
    </location>
</feature>
<evidence type="ECO:0000256" key="5">
    <source>
        <dbReference type="ARBA" id="ARBA00022777"/>
    </source>
</evidence>
<dbReference type="CDD" id="cd00082">
    <property type="entry name" value="HisKA"/>
    <property type="match status" value="1"/>
</dbReference>
<keyword evidence="8" id="KW-0812">Transmembrane</keyword>
<accession>A0A0M6Y3U4</accession>
<dbReference type="AlphaFoldDB" id="A0A0M6Y3U4"/>
<dbReference type="Pfam" id="PF02518">
    <property type="entry name" value="HATPase_c"/>
    <property type="match status" value="1"/>
</dbReference>
<feature type="transmembrane region" description="Helical" evidence="8">
    <location>
        <begin position="221"/>
        <end position="243"/>
    </location>
</feature>
<protein>
    <recommendedName>
        <fullName evidence="2">histidine kinase</fullName>
        <ecNumber evidence="2">2.7.13.3</ecNumber>
    </recommendedName>
</protein>
<evidence type="ECO:0000256" key="8">
    <source>
        <dbReference type="SAM" id="Phobius"/>
    </source>
</evidence>
<dbReference type="PANTHER" id="PTHR43711">
    <property type="entry name" value="TWO-COMPONENT HISTIDINE KINASE"/>
    <property type="match status" value="1"/>
</dbReference>
<feature type="chain" id="PRO_5005807527" description="histidine kinase" evidence="9">
    <location>
        <begin position="24"/>
        <end position="675"/>
    </location>
</feature>
<keyword evidence="3" id="KW-0597">Phosphoprotein</keyword>
<evidence type="ECO:0000256" key="3">
    <source>
        <dbReference type="ARBA" id="ARBA00022553"/>
    </source>
</evidence>
<dbReference type="SUPFAM" id="SSF55874">
    <property type="entry name" value="ATPase domain of HSP90 chaperone/DNA topoisomerase II/histidine kinase"/>
    <property type="match status" value="1"/>
</dbReference>
<gene>
    <name evidence="11" type="primary">barA_1</name>
    <name evidence="11" type="ORF">LAL4801_01918</name>
</gene>
<evidence type="ECO:0000256" key="6">
    <source>
        <dbReference type="ARBA" id="ARBA00023012"/>
    </source>
</evidence>
<keyword evidence="5 11" id="KW-0418">Kinase</keyword>
<dbReference type="EMBL" id="CXST01000001">
    <property type="protein sequence ID" value="CTQ43480.1"/>
    <property type="molecule type" value="Genomic_DNA"/>
</dbReference>
<dbReference type="EC" id="2.7.13.3" evidence="2"/>
<dbReference type="STRING" id="187304.B0E33_20800"/>
<evidence type="ECO:0000259" key="10">
    <source>
        <dbReference type="PROSITE" id="PS50109"/>
    </source>
</evidence>
<dbReference type="PANTHER" id="PTHR43711:SF1">
    <property type="entry name" value="HISTIDINE KINASE 1"/>
    <property type="match status" value="1"/>
</dbReference>
<sequence length="675" mass="73795">MTRILHLWALLFFSLLATGIARAETVRLEPGQGIGDLKPHLVYESDPSASLADILNRFRSGKFSPTLKASLLETNYAPEAWAAVEIVNATLNDGRAPDPFVLTIDLPLVSELDAYVIRESGFTESLISYSIFEPFAPEDHSVTRLRTPVFDIAPQERVTLLVNFKFGPFQSFKMALETPVELEASAFASGITHTAFYAFTISCLIFFFGFHLAMKNWIGMLYAVQFGLGLAFIAYIDGLWFRFFFPDRPELQSSTGYFLLFALSGLGFVISGRSVATAGRETRLSIGLTALSALSIAGFGLSFFSPGTYVAFFGYVLLALMFISVFLAGRSWRRSEGPAHVSSELVSAFGTVLVVGLIALMVVGLETEILPVASTVKGIFSCLLIATMTGLTAHIVALRHKHANAVQAEIAALEAEAKRSRELLVAERNYTRARDLASLRQRQLATASHDLKQPITSLRLSFDHLADHMEPPVRQRLAEAFDYMEALSNSYLAETAPRNDGTETAESSDPTGEEDHAKKDIAITRAEPAETESYELSLVLDTVQQMFGEEAISKGLKLRRVTSTRKTAVPPMVLMRIASNLVSNAVKYTEKGKVLIGVRNRGQALELCVLDTGPGLTETEQQTFLKAYKKGSTSSGHGLGLSVCHDLAREHGLAFTCQSVKGRGTQFRLSLPASS</sequence>